<feature type="domain" description="ABC transporter" evidence="12">
    <location>
        <begin position="9"/>
        <end position="218"/>
    </location>
</feature>
<dbReference type="Pfam" id="PF16326">
    <property type="entry name" value="ABC_tran_CTD"/>
    <property type="match status" value="1"/>
</dbReference>
<feature type="domain" description="ABC transporter" evidence="12">
    <location>
        <begin position="285"/>
        <end position="508"/>
    </location>
</feature>
<dbReference type="GO" id="GO:0016887">
    <property type="term" value="F:ATP hydrolysis activity"/>
    <property type="evidence" value="ECO:0007669"/>
    <property type="project" value="UniProtKB-UniRule"/>
</dbReference>
<comment type="function">
    <text evidence="11">Probably plays a role in ribosome assembly or function. May be involved in resolution of branched DNA intermediates that result from template switching in postreplication gaps. Binds DNA and has ATPase activity.</text>
</comment>
<comment type="caution">
    <text evidence="13">The sequence shown here is derived from an EMBL/GenBank/DDBJ whole genome shotgun (WGS) entry which is preliminary data.</text>
</comment>
<dbReference type="AlphaFoldDB" id="A0A255YTJ2"/>
<evidence type="ECO:0000256" key="10">
    <source>
        <dbReference type="ARBA" id="ARBA00061478"/>
    </source>
</evidence>
<dbReference type="FunFam" id="3.40.50.300:FF:000309">
    <property type="entry name" value="ABC transporter ATP-binding protein"/>
    <property type="match status" value="1"/>
</dbReference>
<keyword evidence="3 11" id="KW-0547">Nucleotide-binding</keyword>
<evidence type="ECO:0000256" key="6">
    <source>
        <dbReference type="ARBA" id="ARBA00022840"/>
    </source>
</evidence>
<comment type="catalytic activity">
    <reaction evidence="9 11">
        <text>ATP + H2O = ADP + phosphate + H(+)</text>
        <dbReference type="Rhea" id="RHEA:13065"/>
        <dbReference type="ChEBI" id="CHEBI:15377"/>
        <dbReference type="ChEBI" id="CHEBI:15378"/>
        <dbReference type="ChEBI" id="CHEBI:30616"/>
        <dbReference type="ChEBI" id="CHEBI:43474"/>
        <dbReference type="ChEBI" id="CHEBI:456216"/>
    </reaction>
</comment>
<evidence type="ECO:0000256" key="2">
    <source>
        <dbReference type="ARBA" id="ARBA00022737"/>
    </source>
</evidence>
<evidence type="ECO:0000256" key="7">
    <source>
        <dbReference type="ARBA" id="ARBA00023125"/>
    </source>
</evidence>
<dbReference type="GO" id="GO:0006281">
    <property type="term" value="P:DNA repair"/>
    <property type="evidence" value="ECO:0007669"/>
    <property type="project" value="UniProtKB-KW"/>
</dbReference>
<dbReference type="GO" id="GO:0005524">
    <property type="term" value="F:ATP binding"/>
    <property type="evidence" value="ECO:0007669"/>
    <property type="project" value="UniProtKB-UniRule"/>
</dbReference>
<feature type="binding site" evidence="11">
    <location>
        <begin position="321"/>
        <end position="328"/>
    </location>
    <ligand>
        <name>ATP</name>
        <dbReference type="ChEBI" id="CHEBI:30616"/>
        <label>2</label>
    </ligand>
</feature>
<accession>A0A255YTJ2</accession>
<dbReference type="GO" id="GO:0003677">
    <property type="term" value="F:DNA binding"/>
    <property type="evidence" value="ECO:0007669"/>
    <property type="project" value="UniProtKB-UniRule"/>
</dbReference>
<dbReference type="PANTHER" id="PTHR42855">
    <property type="entry name" value="ABC TRANSPORTER ATP-BINDING SUBUNIT"/>
    <property type="match status" value="1"/>
</dbReference>
<dbReference type="InterPro" id="IPR051309">
    <property type="entry name" value="ABCF_ATPase"/>
</dbReference>
<dbReference type="InterPro" id="IPR043686">
    <property type="entry name" value="Uup"/>
</dbReference>
<organism evidence="13 14">
    <name type="scientific">Niveispirillum lacus</name>
    <dbReference type="NCBI Taxonomy" id="1981099"/>
    <lineage>
        <taxon>Bacteria</taxon>
        <taxon>Pseudomonadati</taxon>
        <taxon>Pseudomonadota</taxon>
        <taxon>Alphaproteobacteria</taxon>
        <taxon>Rhodospirillales</taxon>
        <taxon>Azospirillaceae</taxon>
        <taxon>Niveispirillum</taxon>
    </lineage>
</organism>
<dbReference type="EMBL" id="NOXU01000031">
    <property type="protein sequence ID" value="OYQ32533.1"/>
    <property type="molecule type" value="Genomic_DNA"/>
</dbReference>
<feature type="binding site" evidence="11">
    <location>
        <begin position="41"/>
        <end position="48"/>
    </location>
    <ligand>
        <name>ATP</name>
        <dbReference type="ChEBI" id="CHEBI:30616"/>
        <label>1</label>
    </ligand>
</feature>
<dbReference type="InterPro" id="IPR027417">
    <property type="entry name" value="P-loop_NTPase"/>
</dbReference>
<keyword evidence="11" id="KW-0175">Coiled coil</keyword>
<dbReference type="GO" id="GO:0003746">
    <property type="term" value="F:translation elongation factor activity"/>
    <property type="evidence" value="ECO:0007669"/>
    <property type="project" value="UniProtKB-KW"/>
</dbReference>
<dbReference type="OrthoDB" id="9762369at2"/>
<evidence type="ECO:0000256" key="3">
    <source>
        <dbReference type="ARBA" id="ARBA00022741"/>
    </source>
</evidence>
<gene>
    <name evidence="11" type="primary">uup</name>
    <name evidence="13" type="ORF">CHU95_17245</name>
</gene>
<dbReference type="Gene3D" id="3.40.50.300">
    <property type="entry name" value="P-loop containing nucleotide triphosphate hydrolases"/>
    <property type="match status" value="2"/>
</dbReference>
<dbReference type="GO" id="GO:0043022">
    <property type="term" value="F:ribosome binding"/>
    <property type="evidence" value="ECO:0007669"/>
    <property type="project" value="UniProtKB-UniRule"/>
</dbReference>
<reference evidence="13 14" key="1">
    <citation type="submission" date="2017-07" db="EMBL/GenBank/DDBJ databases">
        <title>Niveispirillum cyanobacteriorum sp. nov., isolated from cyanobacterial aggregates in a eutrophic lake.</title>
        <authorList>
            <person name="Cai H."/>
        </authorList>
    </citation>
    <scope>NUCLEOTIDE SEQUENCE [LARGE SCALE GENOMIC DNA]</scope>
    <source>
        <strain evidence="14">TH1-14</strain>
    </source>
</reference>
<dbReference type="InterPro" id="IPR003439">
    <property type="entry name" value="ABC_transporter-like_ATP-bd"/>
</dbReference>
<keyword evidence="14" id="KW-1185">Reference proteome</keyword>
<comment type="similarity">
    <text evidence="10 11">Belongs to the ABC transporter superfamily. ABCF family. Uup subfamily.</text>
</comment>
<evidence type="ECO:0000256" key="5">
    <source>
        <dbReference type="ARBA" id="ARBA00022801"/>
    </source>
</evidence>
<keyword evidence="5 11" id="KW-0378">Hydrolase</keyword>
<dbReference type="PROSITE" id="PS50893">
    <property type="entry name" value="ABC_TRANSPORTER_2"/>
    <property type="match status" value="2"/>
</dbReference>
<dbReference type="Proteomes" id="UP000216998">
    <property type="component" value="Unassembled WGS sequence"/>
</dbReference>
<keyword evidence="13" id="KW-0251">Elongation factor</keyword>
<feature type="coiled-coil region" evidence="11">
    <location>
        <begin position="537"/>
        <end position="591"/>
    </location>
</feature>
<evidence type="ECO:0000256" key="11">
    <source>
        <dbReference type="HAMAP-Rule" id="MF_00848"/>
    </source>
</evidence>
<keyword evidence="8 11" id="KW-0234">DNA repair</keyword>
<dbReference type="RefSeq" id="WP_094457570.1">
    <property type="nucleotide sequence ID" value="NZ_NOXU01000031.1"/>
</dbReference>
<evidence type="ECO:0000313" key="13">
    <source>
        <dbReference type="EMBL" id="OYQ32533.1"/>
    </source>
</evidence>
<evidence type="ECO:0000256" key="8">
    <source>
        <dbReference type="ARBA" id="ARBA00023204"/>
    </source>
</evidence>
<keyword evidence="2 11" id="KW-0677">Repeat</keyword>
<sequence>MAPNNPALISLAGASVHLGSTTLFEGIDVSVARGEKIALVGRNGSGKSTLLKCLAGEIDIDTGERFLQPGARVAYLAQEPDFSKFPTVADFVAGGQAEPMQYRVDAVLEALDLPGDRACATLSGGESRRAALARALVDEPDVLLLDEPTNHLDIPTILWLEKELQQFRGALLLISHDRAFLQNLSKRILWLDRGVLRTTERPFSEFETWRDEIFKEEEATYHKLDRKIQAELKWMWEGGISGRRTRNMGRVRRLQDMRQERTDRIKSRQVNFAVAEGDSSGKLVVEAENISKSFHSDAGERVICRDFSTRILRGDKVGLIGPNGAGKSTILKMLMGEIAPDSGNIRLGTNLQTIVFDQRRAQLNPNDTLKQVLLPEGGDNIWVGGKPRHISSYLKDFLFDPSMMEQPVRALSGGERNRLLLAKLFAQPSNLMVLDEPTNDLDMDTLDLLEEVLADYDGTLLLVSHDRDFLDRLVTSTIAVEGDGDVSEYPGGYSDYLIQRKADEPAEAAKVAAKPVAAATAAPKAKKKLSFKENRELEELPGKMATLEKKIAQLNAKMADPAFYAKDPKGFAKASEDLSATQGELSAAEERWLELEALKEELEG</sequence>
<keyword evidence="1 11" id="KW-0963">Cytoplasm</keyword>
<keyword evidence="7 11" id="KW-0238">DNA-binding</keyword>
<name>A0A255YTJ2_9PROT</name>
<dbReference type="PANTHER" id="PTHR42855:SF1">
    <property type="entry name" value="ABC TRANSPORTER DOMAIN-CONTAINING PROTEIN"/>
    <property type="match status" value="1"/>
</dbReference>
<dbReference type="InterPro" id="IPR017871">
    <property type="entry name" value="ABC_transporter-like_CS"/>
</dbReference>
<protein>
    <recommendedName>
        <fullName evidence="11">ATP-binding protein Uup</fullName>
        <ecNumber evidence="11">3.6.1.-</ecNumber>
    </recommendedName>
</protein>
<dbReference type="CDD" id="cd03221">
    <property type="entry name" value="ABCF_EF-3"/>
    <property type="match status" value="2"/>
</dbReference>
<dbReference type="Gene3D" id="1.10.287.380">
    <property type="entry name" value="Valyl-tRNA synthetase, C-terminal domain"/>
    <property type="match status" value="1"/>
</dbReference>
<evidence type="ECO:0000259" key="12">
    <source>
        <dbReference type="PROSITE" id="PS50893"/>
    </source>
</evidence>
<dbReference type="PROSITE" id="PS00211">
    <property type="entry name" value="ABC_TRANSPORTER_1"/>
    <property type="match status" value="2"/>
</dbReference>
<comment type="subcellular location">
    <subcellularLocation>
        <location evidence="11">Cytoplasm</location>
    </subcellularLocation>
    <text evidence="11">Associates with ribosomes.</text>
</comment>
<dbReference type="InterPro" id="IPR032524">
    <property type="entry name" value="ABC_tran_C"/>
</dbReference>
<dbReference type="SUPFAM" id="SSF52540">
    <property type="entry name" value="P-loop containing nucleoside triphosphate hydrolases"/>
    <property type="match status" value="2"/>
</dbReference>
<dbReference type="HAMAP" id="MF_00848">
    <property type="entry name" value="Uup"/>
    <property type="match status" value="1"/>
</dbReference>
<evidence type="ECO:0000256" key="1">
    <source>
        <dbReference type="ARBA" id="ARBA00022490"/>
    </source>
</evidence>
<dbReference type="InterPro" id="IPR037118">
    <property type="entry name" value="Val-tRNA_synth_C_sf"/>
</dbReference>
<dbReference type="Pfam" id="PF00005">
    <property type="entry name" value="ABC_tran"/>
    <property type="match status" value="2"/>
</dbReference>
<keyword evidence="4 11" id="KW-0227">DNA damage</keyword>
<dbReference type="GO" id="GO:0005737">
    <property type="term" value="C:cytoplasm"/>
    <property type="evidence" value="ECO:0007669"/>
    <property type="project" value="UniProtKB-SubCell"/>
</dbReference>
<dbReference type="SMART" id="SM00382">
    <property type="entry name" value="AAA"/>
    <property type="match status" value="2"/>
</dbReference>
<dbReference type="EC" id="3.6.1.-" evidence="11"/>
<evidence type="ECO:0000313" key="14">
    <source>
        <dbReference type="Proteomes" id="UP000216998"/>
    </source>
</evidence>
<proteinExistence type="inferred from homology"/>
<evidence type="ECO:0000256" key="9">
    <source>
        <dbReference type="ARBA" id="ARBA00049360"/>
    </source>
</evidence>
<keyword evidence="13" id="KW-0648">Protein biosynthesis</keyword>
<evidence type="ECO:0000256" key="4">
    <source>
        <dbReference type="ARBA" id="ARBA00022763"/>
    </source>
</evidence>
<keyword evidence="6 11" id="KW-0067">ATP-binding</keyword>
<dbReference type="InterPro" id="IPR003593">
    <property type="entry name" value="AAA+_ATPase"/>
</dbReference>